<dbReference type="InterPro" id="IPR045130">
    <property type="entry name" value="OFUT2-like"/>
</dbReference>
<comment type="similarity">
    <text evidence="7">Belongs to the glycosyltransferase 68 family.</text>
</comment>
<evidence type="ECO:0000313" key="10">
    <source>
        <dbReference type="EMBL" id="THV07511.1"/>
    </source>
</evidence>
<evidence type="ECO:0000256" key="9">
    <source>
        <dbReference type="SAM" id="Phobius"/>
    </source>
</evidence>
<dbReference type="OrthoDB" id="423313at2759"/>
<keyword evidence="11" id="KW-1185">Reference proteome</keyword>
<evidence type="ECO:0000256" key="6">
    <source>
        <dbReference type="ARBA" id="ARBA00023277"/>
    </source>
</evidence>
<dbReference type="PANTHER" id="PTHR13398">
    <property type="entry name" value="GDP-FUCOSE PROTEIN O-FUCOSYLTRANSFERASE 2"/>
    <property type="match status" value="1"/>
</dbReference>
<keyword evidence="9" id="KW-1133">Transmembrane helix</keyword>
<dbReference type="GO" id="GO:0006004">
    <property type="term" value="P:fucose metabolic process"/>
    <property type="evidence" value="ECO:0007669"/>
    <property type="project" value="UniProtKB-KW"/>
</dbReference>
<keyword evidence="9" id="KW-0812">Transmembrane</keyword>
<evidence type="ECO:0000256" key="7">
    <source>
        <dbReference type="ARBA" id="ARBA00025803"/>
    </source>
</evidence>
<dbReference type="InterPro" id="IPR019378">
    <property type="entry name" value="GDP-Fuc_O-FucTrfase"/>
</dbReference>
<proteinExistence type="inferred from homology"/>
<keyword evidence="6" id="KW-0119">Carbohydrate metabolism</keyword>
<dbReference type="GO" id="GO:0046922">
    <property type="term" value="F:peptide-O-fucosyltransferase activity"/>
    <property type="evidence" value="ECO:0007669"/>
    <property type="project" value="InterPro"/>
</dbReference>
<evidence type="ECO:0000256" key="4">
    <source>
        <dbReference type="ARBA" id="ARBA00022824"/>
    </source>
</evidence>
<feature type="transmembrane region" description="Helical" evidence="9">
    <location>
        <begin position="23"/>
        <end position="42"/>
    </location>
</feature>
<name>A0A4S8MWS9_DENBC</name>
<keyword evidence="5" id="KW-0294">Fucose metabolism</keyword>
<evidence type="ECO:0000256" key="3">
    <source>
        <dbReference type="ARBA" id="ARBA00022679"/>
    </source>
</evidence>
<reference evidence="10 11" key="1">
    <citation type="journal article" date="2019" name="Nat. Ecol. Evol.">
        <title>Megaphylogeny resolves global patterns of mushroom evolution.</title>
        <authorList>
            <person name="Varga T."/>
            <person name="Krizsan K."/>
            <person name="Foldi C."/>
            <person name="Dima B."/>
            <person name="Sanchez-Garcia M."/>
            <person name="Sanchez-Ramirez S."/>
            <person name="Szollosi G.J."/>
            <person name="Szarkandi J.G."/>
            <person name="Papp V."/>
            <person name="Albert L."/>
            <person name="Andreopoulos W."/>
            <person name="Angelini C."/>
            <person name="Antonin V."/>
            <person name="Barry K.W."/>
            <person name="Bougher N.L."/>
            <person name="Buchanan P."/>
            <person name="Buyck B."/>
            <person name="Bense V."/>
            <person name="Catcheside P."/>
            <person name="Chovatia M."/>
            <person name="Cooper J."/>
            <person name="Damon W."/>
            <person name="Desjardin D."/>
            <person name="Finy P."/>
            <person name="Geml J."/>
            <person name="Haridas S."/>
            <person name="Hughes K."/>
            <person name="Justo A."/>
            <person name="Karasinski D."/>
            <person name="Kautmanova I."/>
            <person name="Kiss B."/>
            <person name="Kocsube S."/>
            <person name="Kotiranta H."/>
            <person name="LaButti K.M."/>
            <person name="Lechner B.E."/>
            <person name="Liimatainen K."/>
            <person name="Lipzen A."/>
            <person name="Lukacs Z."/>
            <person name="Mihaltcheva S."/>
            <person name="Morgado L.N."/>
            <person name="Niskanen T."/>
            <person name="Noordeloos M.E."/>
            <person name="Ohm R.A."/>
            <person name="Ortiz-Santana B."/>
            <person name="Ovrebo C."/>
            <person name="Racz N."/>
            <person name="Riley R."/>
            <person name="Savchenko A."/>
            <person name="Shiryaev A."/>
            <person name="Soop K."/>
            <person name="Spirin V."/>
            <person name="Szebenyi C."/>
            <person name="Tomsovsky M."/>
            <person name="Tulloss R.E."/>
            <person name="Uehling J."/>
            <person name="Grigoriev I.V."/>
            <person name="Vagvolgyi C."/>
            <person name="Papp T."/>
            <person name="Martin F.M."/>
            <person name="Miettinen O."/>
            <person name="Hibbett D.S."/>
            <person name="Nagy L.G."/>
        </authorList>
    </citation>
    <scope>NUCLEOTIDE SEQUENCE [LARGE SCALE GENOMIC DNA]</scope>
    <source>
        <strain evidence="10 11">CBS 962.96</strain>
    </source>
</reference>
<comment type="subcellular location">
    <subcellularLocation>
        <location evidence="1">Endoplasmic reticulum</location>
    </subcellularLocation>
</comment>
<keyword evidence="4" id="KW-0256">Endoplasmic reticulum</keyword>
<dbReference type="AlphaFoldDB" id="A0A4S8MWS9"/>
<dbReference type="EMBL" id="ML179037">
    <property type="protein sequence ID" value="THV07511.1"/>
    <property type="molecule type" value="Genomic_DNA"/>
</dbReference>
<dbReference type="Gene3D" id="3.40.50.11350">
    <property type="match status" value="1"/>
</dbReference>
<keyword evidence="9" id="KW-0472">Membrane</keyword>
<evidence type="ECO:0000256" key="2">
    <source>
        <dbReference type="ARBA" id="ARBA00004922"/>
    </source>
</evidence>
<protein>
    <recommendedName>
        <fullName evidence="8">GDP-fucose protein O-fucosyltransferase 2</fullName>
    </recommendedName>
</protein>
<dbReference type="Pfam" id="PF10250">
    <property type="entry name" value="O-FucT"/>
    <property type="match status" value="1"/>
</dbReference>
<evidence type="ECO:0000256" key="8">
    <source>
        <dbReference type="ARBA" id="ARBA00026232"/>
    </source>
</evidence>
<evidence type="ECO:0000313" key="11">
    <source>
        <dbReference type="Proteomes" id="UP000297245"/>
    </source>
</evidence>
<dbReference type="GO" id="GO:0005783">
    <property type="term" value="C:endoplasmic reticulum"/>
    <property type="evidence" value="ECO:0007669"/>
    <property type="project" value="UniProtKB-SubCell"/>
</dbReference>
<sequence>MSTSKESLLPYANLYRSTVSRKWFKLACVLIVASFLLLALFYNRDLEGSQTGWQTTTSPAEGSLLELELHSPVHEEEPEPQKQNAVVEQEQDSLDPLVVLKGAPTTHFRDNLRPDVKYISSWPDAGWTNDVMTYANLIYLGLITERVPILPMFYPSHIGYDKQPIAFSDVFDIDRMRKSIGKPIVEWKDVKDPKSEALDTLGCWNIWETVQNQSPEPRHSNSLAHLKLDISYTKTPDWVKSFRQWPHDTHTSFWTLARFAFPETRDSNLVTPRPSPNNQVSLPPDDHLLCFDYLYYVCADQPFEWDTDYSPSWRYVARYMYWTSSLQNLADQYVRRTFGVAYSDPTPPYITVHVRHGDFANNCILDYKIPVEDCFAKIPVYARRVEEVKAEILEKRGIVVNHVIMTSDERDEGWWKEVEEQGWLAVDHSQTKELYGDWYPILIDAVIQSGGVGFVGTYGSTMSILAKRRVMEWHDGASRMVRWGTPNADDH</sequence>
<evidence type="ECO:0000256" key="5">
    <source>
        <dbReference type="ARBA" id="ARBA00023253"/>
    </source>
</evidence>
<accession>A0A4S8MWS9</accession>
<dbReference type="Proteomes" id="UP000297245">
    <property type="component" value="Unassembled WGS sequence"/>
</dbReference>
<dbReference type="PANTHER" id="PTHR13398:SF0">
    <property type="entry name" value="GDP-FUCOSE PROTEIN O-FUCOSYLTRANSFERASE 2"/>
    <property type="match status" value="1"/>
</dbReference>
<organism evidence="10 11">
    <name type="scientific">Dendrothele bispora (strain CBS 962.96)</name>
    <dbReference type="NCBI Taxonomy" id="1314807"/>
    <lineage>
        <taxon>Eukaryota</taxon>
        <taxon>Fungi</taxon>
        <taxon>Dikarya</taxon>
        <taxon>Basidiomycota</taxon>
        <taxon>Agaricomycotina</taxon>
        <taxon>Agaricomycetes</taxon>
        <taxon>Agaricomycetidae</taxon>
        <taxon>Agaricales</taxon>
        <taxon>Agaricales incertae sedis</taxon>
        <taxon>Dendrothele</taxon>
    </lineage>
</organism>
<keyword evidence="3" id="KW-0808">Transferase</keyword>
<gene>
    <name evidence="10" type="ORF">K435DRAFT_833398</name>
</gene>
<evidence type="ECO:0000256" key="1">
    <source>
        <dbReference type="ARBA" id="ARBA00004240"/>
    </source>
</evidence>
<comment type="pathway">
    <text evidence="2">Protein modification; protein glycosylation.</text>
</comment>
<dbReference type="CDD" id="cd11296">
    <property type="entry name" value="O-FucT_like"/>
    <property type="match status" value="1"/>
</dbReference>